<protein>
    <recommendedName>
        <fullName evidence="1">NadR/Ttd14 AAA domain-containing protein</fullName>
    </recommendedName>
</protein>
<dbReference type="OrthoDB" id="5638848at2"/>
<sequence length="177" mass="20304">MKNYILTGAPGSGKTTLLESLKNLNFTIISEAATDIIAQEQAIGTPEPWTDPSFIDKIILLQQERHLLSAISGKSVQFFDRSPLCTYALALYLEYPPSRLLLTEIERIQQTQCYERNVFFIENLGFITKTDARQISFDESLKFEKIHRDVYQQFGFNCIPVPKAPVPNRINYIIERL</sequence>
<dbReference type="AlphaFoldDB" id="A0A077B286"/>
<feature type="domain" description="NadR/Ttd14 AAA" evidence="1">
    <location>
        <begin position="4"/>
        <end position="169"/>
    </location>
</feature>
<organism evidence="2 3">
    <name type="scientific">Candidatus Odyssella acanthamoebae</name>
    <dbReference type="NCBI Taxonomy" id="91604"/>
    <lineage>
        <taxon>Bacteria</taxon>
        <taxon>Pseudomonadati</taxon>
        <taxon>Pseudomonadota</taxon>
        <taxon>Alphaproteobacteria</taxon>
        <taxon>Holosporales</taxon>
        <taxon>Candidatus Paracaedibacteraceae</taxon>
        <taxon>Candidatus Odyssella</taxon>
    </lineage>
</organism>
<dbReference type="HOGENOM" id="CLU_114480_1_0_5"/>
<proteinExistence type="predicted"/>
<dbReference type="RefSeq" id="WP_038466155.1">
    <property type="nucleotide sequence ID" value="NZ_CP008941.1"/>
</dbReference>
<dbReference type="InterPro" id="IPR027417">
    <property type="entry name" value="P-loop_NTPase"/>
</dbReference>
<evidence type="ECO:0000313" key="2">
    <source>
        <dbReference type="EMBL" id="AIK97085.1"/>
    </source>
</evidence>
<reference evidence="2 3" key="1">
    <citation type="submission" date="2014-07" db="EMBL/GenBank/DDBJ databases">
        <title>Comparative genomic insights into amoeba endosymbionts belonging to the families of Holosporaceae and Candidatus Midichloriaceae within Rickettsiales.</title>
        <authorList>
            <person name="Wang Z."/>
            <person name="Wu M."/>
        </authorList>
    </citation>
    <scope>NUCLEOTIDE SEQUENCE [LARGE SCALE GENOMIC DNA]</scope>
    <source>
        <strain evidence="2">PRA3</strain>
    </source>
</reference>
<dbReference type="eggNOG" id="COG3911">
    <property type="taxonomic scope" value="Bacteria"/>
</dbReference>
<dbReference type="InterPro" id="IPR038727">
    <property type="entry name" value="NadR/Ttd14_AAA_dom"/>
</dbReference>
<dbReference type="SUPFAM" id="SSF52540">
    <property type="entry name" value="P-loop containing nucleoside triphosphate hydrolases"/>
    <property type="match status" value="1"/>
</dbReference>
<dbReference type="Gene3D" id="3.40.50.300">
    <property type="entry name" value="P-loop containing nucleotide triphosphate hydrolases"/>
    <property type="match status" value="1"/>
</dbReference>
<name>A0A077B286_9PROT</name>
<dbReference type="STRING" id="91604.ID47_10630"/>
<accession>A0A077B286</accession>
<gene>
    <name evidence="2" type="ORF">ID47_10630</name>
</gene>
<evidence type="ECO:0000259" key="1">
    <source>
        <dbReference type="Pfam" id="PF13521"/>
    </source>
</evidence>
<dbReference type="EMBL" id="CP008941">
    <property type="protein sequence ID" value="AIK97085.1"/>
    <property type="molecule type" value="Genomic_DNA"/>
</dbReference>
<keyword evidence="3" id="KW-1185">Reference proteome</keyword>
<evidence type="ECO:0000313" key="3">
    <source>
        <dbReference type="Proteomes" id="UP000028926"/>
    </source>
</evidence>
<dbReference type="Pfam" id="PF13521">
    <property type="entry name" value="AAA_28"/>
    <property type="match status" value="1"/>
</dbReference>
<dbReference type="Proteomes" id="UP000028926">
    <property type="component" value="Chromosome"/>
</dbReference>
<dbReference type="KEGG" id="paca:ID47_10630"/>